<name>A0ABS9KLI8_9BACT</name>
<sequence>MLWLTALSILNSSIDITESPFATHYAGVAEEEYEEIESIAEFLLDETFDQTLPDQSGNDEQGVLKKSTTFDFSLPERKVRVNLDHSMKNCNTLTGENNHAVLPAGHTTIVTPPPDQA</sequence>
<gene>
    <name evidence="1" type="ORF">LZZ85_02815</name>
</gene>
<evidence type="ECO:0000313" key="1">
    <source>
        <dbReference type="EMBL" id="MCG2613188.1"/>
    </source>
</evidence>
<dbReference type="Proteomes" id="UP001165367">
    <property type="component" value="Unassembled WGS sequence"/>
</dbReference>
<keyword evidence="2" id="KW-1185">Reference proteome</keyword>
<protein>
    <submittedName>
        <fullName evidence="1">Uncharacterized protein</fullName>
    </submittedName>
</protein>
<organism evidence="1 2">
    <name type="scientific">Terrimonas ginsenosidimutans</name>
    <dbReference type="NCBI Taxonomy" id="2908004"/>
    <lineage>
        <taxon>Bacteria</taxon>
        <taxon>Pseudomonadati</taxon>
        <taxon>Bacteroidota</taxon>
        <taxon>Chitinophagia</taxon>
        <taxon>Chitinophagales</taxon>
        <taxon>Chitinophagaceae</taxon>
        <taxon>Terrimonas</taxon>
    </lineage>
</organism>
<evidence type="ECO:0000313" key="2">
    <source>
        <dbReference type="Proteomes" id="UP001165367"/>
    </source>
</evidence>
<proteinExistence type="predicted"/>
<reference evidence="1" key="1">
    <citation type="submission" date="2022-01" db="EMBL/GenBank/DDBJ databases">
        <authorList>
            <person name="Jo J.-H."/>
            <person name="Im W.-T."/>
        </authorList>
    </citation>
    <scope>NUCLEOTIDE SEQUENCE</scope>
    <source>
        <strain evidence="1">NA20</strain>
    </source>
</reference>
<comment type="caution">
    <text evidence="1">The sequence shown here is derived from an EMBL/GenBank/DDBJ whole genome shotgun (WGS) entry which is preliminary data.</text>
</comment>
<accession>A0ABS9KLI8</accession>
<dbReference type="RefSeq" id="WP_237868417.1">
    <property type="nucleotide sequence ID" value="NZ_JAKLTR010000002.1"/>
</dbReference>
<dbReference type="EMBL" id="JAKLTR010000002">
    <property type="protein sequence ID" value="MCG2613188.1"/>
    <property type="molecule type" value="Genomic_DNA"/>
</dbReference>